<reference evidence="6 7" key="1">
    <citation type="journal article" date="2020" name="Mol. Plant">
        <title>The Chromosome-Based Rubber Tree Genome Provides New Insights into Spurge Genome Evolution and Rubber Biosynthesis.</title>
        <authorList>
            <person name="Liu J."/>
            <person name="Shi C."/>
            <person name="Shi C.C."/>
            <person name="Li W."/>
            <person name="Zhang Q.J."/>
            <person name="Zhang Y."/>
            <person name="Li K."/>
            <person name="Lu H.F."/>
            <person name="Shi C."/>
            <person name="Zhu S.T."/>
            <person name="Xiao Z.Y."/>
            <person name="Nan H."/>
            <person name="Yue Y."/>
            <person name="Zhu X.G."/>
            <person name="Wu Y."/>
            <person name="Hong X.N."/>
            <person name="Fan G.Y."/>
            <person name="Tong Y."/>
            <person name="Zhang D."/>
            <person name="Mao C.L."/>
            <person name="Liu Y.L."/>
            <person name="Hao S.J."/>
            <person name="Liu W.Q."/>
            <person name="Lv M.Q."/>
            <person name="Zhang H.B."/>
            <person name="Liu Y."/>
            <person name="Hu-Tang G.R."/>
            <person name="Wang J.P."/>
            <person name="Wang J.H."/>
            <person name="Sun Y.H."/>
            <person name="Ni S.B."/>
            <person name="Chen W.B."/>
            <person name="Zhang X.C."/>
            <person name="Jiao Y.N."/>
            <person name="Eichler E.E."/>
            <person name="Li G.H."/>
            <person name="Liu X."/>
            <person name="Gao L.Z."/>
        </authorList>
    </citation>
    <scope>NUCLEOTIDE SEQUENCE [LARGE SCALE GENOMIC DNA]</scope>
    <source>
        <strain evidence="7">cv. GT1</strain>
        <tissue evidence="6">Leaf</tissue>
    </source>
</reference>
<proteinExistence type="predicted"/>
<feature type="compositionally biased region" description="Low complexity" evidence="5">
    <location>
        <begin position="388"/>
        <end position="406"/>
    </location>
</feature>
<keyword evidence="3" id="KW-0804">Transcription</keyword>
<comment type="subcellular location">
    <subcellularLocation>
        <location evidence="1">Nucleus</location>
    </subcellularLocation>
</comment>
<evidence type="ECO:0000256" key="2">
    <source>
        <dbReference type="ARBA" id="ARBA00023015"/>
    </source>
</evidence>
<dbReference type="Gene3D" id="1.10.10.60">
    <property type="entry name" value="Homeodomain-like"/>
    <property type="match status" value="1"/>
</dbReference>
<dbReference type="PANTHER" id="PTHR31003:SF16">
    <property type="entry name" value="TRANSCRIPTION FACTOR HHO2"/>
    <property type="match status" value="1"/>
</dbReference>
<accession>A0A6A6MFN2</accession>
<dbReference type="Proteomes" id="UP000467840">
    <property type="component" value="Chromosome 14"/>
</dbReference>
<keyword evidence="7" id="KW-1185">Reference proteome</keyword>
<sequence>MIQGTAKRGNSLGVKLTRLKEMAKLALALTCVKSHNNVDTYRAFMSRRNRTPRGHSYMQAHKIHPFRSPLSNQSRPKRSEGEDRVYFFMVGCGGGGCSDRGMSEGVIGTTTEYMHGQSECSEQTSCEGTIPVLEEFIPIKKTNSSSDNDKDNNDQEKYSYKRNKNSNTINDKNSSDHKKKSDWLRSVQLWNPSPDPSPKEAVVSEVKRNGAAFQPFQKEKTTGKSIKTFAKTPSSVPASATSSTADTGTEVATPKQIRELMKVDGLTNDEVKSHLQDKLVFCKIGKCCKIPFAYKKTKPTIHNNSNPQAPQFVVVGGIWVPPPEYAAVAPTTASGKTATIAAAANGIYAPVAAPPPTVPQTLQKQQHTQSEQMQLEERGSHSEGGFRANSPATSSSTHTTTNSPSF</sequence>
<evidence type="ECO:0000313" key="6">
    <source>
        <dbReference type="EMBL" id="KAF2311193.1"/>
    </source>
</evidence>
<dbReference type="InterPro" id="IPR006447">
    <property type="entry name" value="Myb_dom_plants"/>
</dbReference>
<protein>
    <recommendedName>
        <fullName evidence="8">HTH myb-type domain-containing protein</fullName>
    </recommendedName>
</protein>
<dbReference type="InterPro" id="IPR044787">
    <property type="entry name" value="HHO5-like"/>
</dbReference>
<dbReference type="EMBL" id="JAAGAX010000006">
    <property type="protein sequence ID" value="KAF2311193.1"/>
    <property type="molecule type" value="Genomic_DNA"/>
</dbReference>
<evidence type="ECO:0000256" key="3">
    <source>
        <dbReference type="ARBA" id="ARBA00023163"/>
    </source>
</evidence>
<feature type="compositionally biased region" description="Polar residues" evidence="5">
    <location>
        <begin position="360"/>
        <end position="373"/>
    </location>
</feature>
<feature type="compositionally biased region" description="Basic and acidic residues" evidence="5">
    <location>
        <begin position="147"/>
        <end position="159"/>
    </location>
</feature>
<keyword evidence="4" id="KW-0539">Nucleus</keyword>
<gene>
    <name evidence="6" type="ORF">GH714_020055</name>
</gene>
<dbReference type="NCBIfam" id="TIGR01557">
    <property type="entry name" value="myb_SHAQKYF"/>
    <property type="match status" value="1"/>
</dbReference>
<organism evidence="6 7">
    <name type="scientific">Hevea brasiliensis</name>
    <name type="common">Para rubber tree</name>
    <name type="synonym">Siphonia brasiliensis</name>
    <dbReference type="NCBI Taxonomy" id="3981"/>
    <lineage>
        <taxon>Eukaryota</taxon>
        <taxon>Viridiplantae</taxon>
        <taxon>Streptophyta</taxon>
        <taxon>Embryophyta</taxon>
        <taxon>Tracheophyta</taxon>
        <taxon>Spermatophyta</taxon>
        <taxon>Magnoliopsida</taxon>
        <taxon>eudicotyledons</taxon>
        <taxon>Gunneridae</taxon>
        <taxon>Pentapetalae</taxon>
        <taxon>rosids</taxon>
        <taxon>fabids</taxon>
        <taxon>Malpighiales</taxon>
        <taxon>Euphorbiaceae</taxon>
        <taxon>Crotonoideae</taxon>
        <taxon>Micrandreae</taxon>
        <taxon>Hevea</taxon>
    </lineage>
</organism>
<dbReference type="PANTHER" id="PTHR31003">
    <property type="entry name" value="MYB FAMILY TRANSCRIPTION FACTOR"/>
    <property type="match status" value="1"/>
</dbReference>
<evidence type="ECO:0000313" key="7">
    <source>
        <dbReference type="Proteomes" id="UP000467840"/>
    </source>
</evidence>
<feature type="region of interest" description="Disordered" evidence="5">
    <location>
        <begin position="139"/>
        <end position="181"/>
    </location>
</feature>
<dbReference type="AlphaFoldDB" id="A0A6A6MFN2"/>
<evidence type="ECO:0008006" key="8">
    <source>
        <dbReference type="Google" id="ProtNLM"/>
    </source>
</evidence>
<keyword evidence="2" id="KW-0805">Transcription regulation</keyword>
<evidence type="ECO:0000256" key="5">
    <source>
        <dbReference type="SAM" id="MobiDB-lite"/>
    </source>
</evidence>
<name>A0A6A6MFN2_HEVBR</name>
<dbReference type="GO" id="GO:0003700">
    <property type="term" value="F:DNA-binding transcription factor activity"/>
    <property type="evidence" value="ECO:0007669"/>
    <property type="project" value="InterPro"/>
</dbReference>
<evidence type="ECO:0000256" key="4">
    <source>
        <dbReference type="ARBA" id="ARBA00023242"/>
    </source>
</evidence>
<comment type="caution">
    <text evidence="6">The sequence shown here is derived from an EMBL/GenBank/DDBJ whole genome shotgun (WGS) entry which is preliminary data.</text>
</comment>
<dbReference type="GO" id="GO:0003677">
    <property type="term" value="F:DNA binding"/>
    <property type="evidence" value="ECO:0007669"/>
    <property type="project" value="UniProtKB-KW"/>
</dbReference>
<dbReference type="GO" id="GO:0005634">
    <property type="term" value="C:nucleus"/>
    <property type="evidence" value="ECO:0007669"/>
    <property type="project" value="UniProtKB-SubCell"/>
</dbReference>
<feature type="region of interest" description="Disordered" evidence="5">
    <location>
        <begin position="352"/>
        <end position="406"/>
    </location>
</feature>
<evidence type="ECO:0000256" key="1">
    <source>
        <dbReference type="ARBA" id="ARBA00004123"/>
    </source>
</evidence>